<dbReference type="Pfam" id="PF04082">
    <property type="entry name" value="Fungal_trans"/>
    <property type="match status" value="1"/>
</dbReference>
<reference evidence="5" key="1">
    <citation type="submission" date="2021-07" db="EMBL/GenBank/DDBJ databases">
        <title>Genome Resource of American Ginseng Black Spot Pathogen Alternaria panax.</title>
        <authorList>
            <person name="Qiu C."/>
            <person name="Wang W."/>
            <person name="Liu Z."/>
        </authorList>
    </citation>
    <scope>NUCLEOTIDE SEQUENCE</scope>
    <source>
        <strain evidence="5">BNCC115425</strain>
    </source>
</reference>
<proteinExistence type="predicted"/>
<evidence type="ECO:0000313" key="5">
    <source>
        <dbReference type="EMBL" id="KAG9190537.1"/>
    </source>
</evidence>
<sequence length="712" mass="80314">MQAQKDSRATISCTECQRRKQKVRSNPDWPCVYPLTNGQASARESGPAIIARHERCPIFVNSLSKEGKRSRRQNLLGMLMLISAPPSTKGTKRSAPDSAEPSFLSHSQDGEPEDLEDGLKVWGYMPGHVHYKVGTVEEVSNAIEVLIATNRSKNGPRKDSPDESTGTTDVVEKVLPAVPPRSITGKRRPRQILVVVNYRYSAIYGPTLAEQYVQWWTDRGAGKQLSPEFTCLLLRICAYSVQYLTLSLRKMIEFELACNCQTLTDRFADAAEELSRSFEASKTNIERVQEQFLKGAWLKSESKIVESWHALSRTIREAQELGIDKDAGIEDLCEFNIEIRRRLWTLLYIWDWQMSAWLGRPNLIDQKNLSFKFPNLRLDQSTTEPNLLSPFAHMALQANLGRRIATAMGNANSKADLSDKQVLTIQSECEKLAGELPPIFRFKNPDTSFDETHSYFIFQRRQLHCVILLTQLDFLKPYLTRERQGTRADQDDKFRKKGIDIALRLLKVARKLFDHEFPINAKFHMVVFCIFDTATLLCSAIIHDREYTLPHREEVVDVIGSSLEMLHQLGGTTKLGATSFNFLSKLVQATPELSRNSSISKRQRQTSSSVPKSTPPIPAHEPAPVMTRPPVASIQPATATMTSSIDNLPPVTISDDLTFDIDQFLAQNPFGSVGNPSTVDMGGMEQIWDWQDLHLDAYTQGELRDWNINGSG</sequence>
<dbReference type="SMART" id="SM00906">
    <property type="entry name" value="Fungal_trans"/>
    <property type="match status" value="1"/>
</dbReference>
<protein>
    <recommendedName>
        <fullName evidence="4">Xylanolytic transcriptional activator regulatory domain-containing protein</fullName>
    </recommendedName>
</protein>
<dbReference type="AlphaFoldDB" id="A0AAD4FI82"/>
<evidence type="ECO:0000259" key="4">
    <source>
        <dbReference type="SMART" id="SM00906"/>
    </source>
</evidence>
<evidence type="ECO:0000313" key="6">
    <source>
        <dbReference type="Proteomes" id="UP001199106"/>
    </source>
</evidence>
<feature type="compositionally biased region" description="Polar residues" evidence="3">
    <location>
        <begin position="594"/>
        <end position="612"/>
    </location>
</feature>
<keyword evidence="2" id="KW-0539">Nucleus</keyword>
<dbReference type="GO" id="GO:0003677">
    <property type="term" value="F:DNA binding"/>
    <property type="evidence" value="ECO:0007669"/>
    <property type="project" value="InterPro"/>
</dbReference>
<organism evidence="5 6">
    <name type="scientific">Alternaria panax</name>
    <dbReference type="NCBI Taxonomy" id="48097"/>
    <lineage>
        <taxon>Eukaryota</taxon>
        <taxon>Fungi</taxon>
        <taxon>Dikarya</taxon>
        <taxon>Ascomycota</taxon>
        <taxon>Pezizomycotina</taxon>
        <taxon>Dothideomycetes</taxon>
        <taxon>Pleosporomycetidae</taxon>
        <taxon>Pleosporales</taxon>
        <taxon>Pleosporineae</taxon>
        <taxon>Pleosporaceae</taxon>
        <taxon>Alternaria</taxon>
        <taxon>Alternaria sect. Panax</taxon>
    </lineage>
</organism>
<keyword evidence="6" id="KW-1185">Reference proteome</keyword>
<dbReference type="InterPro" id="IPR007219">
    <property type="entry name" value="XnlR_reg_dom"/>
</dbReference>
<name>A0AAD4FI82_9PLEO</name>
<evidence type="ECO:0000256" key="3">
    <source>
        <dbReference type="SAM" id="MobiDB-lite"/>
    </source>
</evidence>
<dbReference type="PANTHER" id="PTHR31001:SF84">
    <property type="entry name" value="FUNGAL SPECIFIC TRANSCRIPTION FACTOR"/>
    <property type="match status" value="1"/>
</dbReference>
<dbReference type="GO" id="GO:0008270">
    <property type="term" value="F:zinc ion binding"/>
    <property type="evidence" value="ECO:0007669"/>
    <property type="project" value="InterPro"/>
</dbReference>
<dbReference type="GO" id="GO:0005634">
    <property type="term" value="C:nucleus"/>
    <property type="evidence" value="ECO:0007669"/>
    <property type="project" value="UniProtKB-SubCell"/>
</dbReference>
<comment type="caution">
    <text evidence="5">The sequence shown here is derived from an EMBL/GenBank/DDBJ whole genome shotgun (WGS) entry which is preliminary data.</text>
</comment>
<dbReference type="InterPro" id="IPR050613">
    <property type="entry name" value="Sec_Metabolite_Reg"/>
</dbReference>
<feature type="region of interest" description="Disordered" evidence="3">
    <location>
        <begin position="594"/>
        <end position="629"/>
    </location>
</feature>
<evidence type="ECO:0000256" key="1">
    <source>
        <dbReference type="ARBA" id="ARBA00004123"/>
    </source>
</evidence>
<evidence type="ECO:0000256" key="2">
    <source>
        <dbReference type="ARBA" id="ARBA00023242"/>
    </source>
</evidence>
<dbReference type="CDD" id="cd12148">
    <property type="entry name" value="fungal_TF_MHR"/>
    <property type="match status" value="1"/>
</dbReference>
<accession>A0AAD4FI82</accession>
<comment type="subcellular location">
    <subcellularLocation>
        <location evidence="1">Nucleus</location>
    </subcellularLocation>
</comment>
<feature type="region of interest" description="Disordered" evidence="3">
    <location>
        <begin position="84"/>
        <end position="117"/>
    </location>
</feature>
<dbReference type="GO" id="GO:0006351">
    <property type="term" value="P:DNA-templated transcription"/>
    <property type="evidence" value="ECO:0007669"/>
    <property type="project" value="InterPro"/>
</dbReference>
<dbReference type="Proteomes" id="UP001199106">
    <property type="component" value="Unassembled WGS sequence"/>
</dbReference>
<feature type="domain" description="Xylanolytic transcriptional activator regulatory" evidence="4">
    <location>
        <begin position="307"/>
        <end position="380"/>
    </location>
</feature>
<dbReference type="EMBL" id="JAANER010000004">
    <property type="protein sequence ID" value="KAG9190537.1"/>
    <property type="molecule type" value="Genomic_DNA"/>
</dbReference>
<gene>
    <name evidence="5" type="ORF">G6011_08625</name>
</gene>
<dbReference type="PANTHER" id="PTHR31001">
    <property type="entry name" value="UNCHARACTERIZED TRANSCRIPTIONAL REGULATORY PROTEIN"/>
    <property type="match status" value="1"/>
</dbReference>